<evidence type="ECO:0000256" key="1">
    <source>
        <dbReference type="ARBA" id="ARBA00008769"/>
    </source>
</evidence>
<name>A0A370FB67_9BURK</name>
<dbReference type="InterPro" id="IPR038673">
    <property type="entry name" value="OprB_sf"/>
</dbReference>
<keyword evidence="2" id="KW-0732">Signal</keyword>
<evidence type="ECO:0000256" key="2">
    <source>
        <dbReference type="RuleBase" id="RU363072"/>
    </source>
</evidence>
<protein>
    <submittedName>
        <fullName evidence="3">Carbohydrate-selective porin OprB</fullName>
    </submittedName>
</protein>
<dbReference type="OrthoDB" id="5755240at2"/>
<dbReference type="InterPro" id="IPR007049">
    <property type="entry name" value="Carb-sel_porin_OprB"/>
</dbReference>
<dbReference type="STRING" id="433924.NS331_24915"/>
<proteinExistence type="inferred from homology"/>
<comment type="caution">
    <text evidence="3">The sequence shown here is derived from an EMBL/GenBank/DDBJ whole genome shotgun (WGS) entry which is preliminary data.</text>
</comment>
<dbReference type="EMBL" id="QQAV01000007">
    <property type="protein sequence ID" value="RDI22683.1"/>
    <property type="molecule type" value="Genomic_DNA"/>
</dbReference>
<accession>A0A370FB67</accession>
<feature type="signal peptide" evidence="2">
    <location>
        <begin position="1"/>
        <end position="42"/>
    </location>
</feature>
<evidence type="ECO:0000313" key="3">
    <source>
        <dbReference type="EMBL" id="RDI22683.1"/>
    </source>
</evidence>
<dbReference type="GO" id="GO:0015288">
    <property type="term" value="F:porin activity"/>
    <property type="evidence" value="ECO:0007669"/>
    <property type="project" value="InterPro"/>
</dbReference>
<gene>
    <name evidence="3" type="ORF">DFR41_10786</name>
</gene>
<dbReference type="GO" id="GO:0008643">
    <property type="term" value="P:carbohydrate transport"/>
    <property type="evidence" value="ECO:0007669"/>
    <property type="project" value="InterPro"/>
</dbReference>
<dbReference type="AlphaFoldDB" id="A0A370FB67"/>
<dbReference type="RefSeq" id="WP_114803670.1">
    <property type="nucleotide sequence ID" value="NZ_QQAV01000007.1"/>
</dbReference>
<feature type="chain" id="PRO_5016477372" evidence="2">
    <location>
        <begin position="43"/>
        <end position="517"/>
    </location>
</feature>
<dbReference type="Proteomes" id="UP000255265">
    <property type="component" value="Unassembled WGS sequence"/>
</dbReference>
<comment type="similarity">
    <text evidence="1 2">Belongs to the OprB family.</text>
</comment>
<dbReference type="Gene3D" id="2.40.160.180">
    <property type="entry name" value="Carbohydrate-selective porin OprB"/>
    <property type="match status" value="1"/>
</dbReference>
<evidence type="ECO:0000313" key="4">
    <source>
        <dbReference type="Proteomes" id="UP000255265"/>
    </source>
</evidence>
<sequence length="517" mass="56215">MKPSIPPARRAALLRVRGRGAPRVPSAIAAALALLLAGAAKAEPVEAPAATPEQEWGTAFQSTYVWQDKAAFPAAYSGHNSLGTERALSYSFTVTAMVGMRPWRGGELYFNAEGAQGVPLSGLTGLGGFTNGEMARSATPNLGLYRARLFLRQTWGEGGGEEVQASGLTQLAGTADRRRWVLTAGNLSVLDAFDNNAYAHDPRTQFLNWAFMTYGAYDYAADGRGYSWGALLERYHDDWALRAGRFIQPYEPNGQPLDPRFLRHYGDQVELEHAHQLDGQPGKLRLLVFRNRARMASFQDAMALAQATGDTPSLDAVRGGDRSKRGIGLGLEQAMAEDLGLFARWSRADGGTETYAFTEIDRSLSAGALLRGSAWGRGQDTVGVAAAANGLSHARRDYLAAGGMGTFLGDGALRYGTETVVEVFYAIQVTRAFWVTLDWQHIRHPGYNADRGPVHVGSVRLHTESDGTEGLHSLAEPQLHAPRGRSRPLSPWSALSYTEWGDFVTTSVMKFHQCSRH</sequence>
<keyword evidence="4" id="KW-1185">Reference proteome</keyword>
<organism evidence="3 4">
    <name type="scientific">Pseudacidovorax intermedius</name>
    <dbReference type="NCBI Taxonomy" id="433924"/>
    <lineage>
        <taxon>Bacteria</taxon>
        <taxon>Pseudomonadati</taxon>
        <taxon>Pseudomonadota</taxon>
        <taxon>Betaproteobacteria</taxon>
        <taxon>Burkholderiales</taxon>
        <taxon>Comamonadaceae</taxon>
        <taxon>Pseudacidovorax</taxon>
    </lineage>
</organism>
<dbReference type="GO" id="GO:0016020">
    <property type="term" value="C:membrane"/>
    <property type="evidence" value="ECO:0007669"/>
    <property type="project" value="InterPro"/>
</dbReference>
<dbReference type="Pfam" id="PF04966">
    <property type="entry name" value="OprB"/>
    <property type="match status" value="1"/>
</dbReference>
<reference evidence="3 4" key="1">
    <citation type="submission" date="2018-07" db="EMBL/GenBank/DDBJ databases">
        <title>Genomic Encyclopedia of Type Strains, Phase IV (KMG-IV): sequencing the most valuable type-strain genomes for metagenomic binning, comparative biology and taxonomic classification.</title>
        <authorList>
            <person name="Goeker M."/>
        </authorList>
    </citation>
    <scope>NUCLEOTIDE SEQUENCE [LARGE SCALE GENOMIC DNA]</scope>
    <source>
        <strain evidence="3 4">DSM 21352</strain>
    </source>
</reference>